<keyword evidence="2" id="KW-0645">Protease</keyword>
<reference evidence="6 7" key="1">
    <citation type="submission" date="2016-07" db="EMBL/GenBank/DDBJ databases">
        <title>Pervasive Adenine N6-methylation of Active Genes in Fungi.</title>
        <authorList>
            <consortium name="DOE Joint Genome Institute"/>
            <person name="Mondo S.J."/>
            <person name="Dannebaum R.O."/>
            <person name="Kuo R.C."/>
            <person name="Labutti K."/>
            <person name="Haridas S."/>
            <person name="Kuo A."/>
            <person name="Salamov A."/>
            <person name="Ahrendt S.R."/>
            <person name="Lipzen A."/>
            <person name="Sullivan W."/>
            <person name="Andreopoulos W.B."/>
            <person name="Clum A."/>
            <person name="Lindquist E."/>
            <person name="Daum C."/>
            <person name="Ramamoorthy G.K."/>
            <person name="Gryganskyi A."/>
            <person name="Culley D."/>
            <person name="Magnuson J.K."/>
            <person name="James T.Y."/>
            <person name="O'Malley M.A."/>
            <person name="Stajich J.E."/>
            <person name="Spatafora J.W."/>
            <person name="Visel A."/>
            <person name="Grigoriev I.V."/>
        </authorList>
    </citation>
    <scope>NUCLEOTIDE SEQUENCE [LARGE SCALE GENOMIC DNA]</scope>
    <source>
        <strain evidence="6 7">CBS 115471</strain>
    </source>
</reference>
<dbReference type="InterPro" id="IPR023828">
    <property type="entry name" value="Peptidase_S8_Ser-AS"/>
</dbReference>
<evidence type="ECO:0000259" key="5">
    <source>
        <dbReference type="Pfam" id="PF00082"/>
    </source>
</evidence>
<dbReference type="EMBL" id="MCFA01000020">
    <property type="protein sequence ID" value="ORY16106.1"/>
    <property type="molecule type" value="Genomic_DNA"/>
</dbReference>
<dbReference type="SUPFAM" id="SSF52743">
    <property type="entry name" value="Subtilisin-like"/>
    <property type="match status" value="1"/>
</dbReference>
<evidence type="ECO:0000313" key="6">
    <source>
        <dbReference type="EMBL" id="ORY16106.1"/>
    </source>
</evidence>
<dbReference type="InterPro" id="IPR000209">
    <property type="entry name" value="Peptidase_S8/S53_dom"/>
</dbReference>
<dbReference type="PANTHER" id="PTHR43806:SF11">
    <property type="entry name" value="CEREVISIN-RELATED"/>
    <property type="match status" value="1"/>
</dbReference>
<dbReference type="InterPro" id="IPR050131">
    <property type="entry name" value="Peptidase_S8_subtilisin-like"/>
</dbReference>
<dbReference type="Proteomes" id="UP000193144">
    <property type="component" value="Unassembled WGS sequence"/>
</dbReference>
<dbReference type="Gene3D" id="3.40.50.200">
    <property type="entry name" value="Peptidase S8/S53 domain"/>
    <property type="match status" value="1"/>
</dbReference>
<evidence type="ECO:0000256" key="4">
    <source>
        <dbReference type="ARBA" id="ARBA00022825"/>
    </source>
</evidence>
<dbReference type="GO" id="GO:0006508">
    <property type="term" value="P:proteolysis"/>
    <property type="evidence" value="ECO:0007669"/>
    <property type="project" value="UniProtKB-KW"/>
</dbReference>
<dbReference type="PROSITE" id="PS00138">
    <property type="entry name" value="SUBTILASE_SER"/>
    <property type="match status" value="1"/>
</dbReference>
<keyword evidence="7" id="KW-1185">Reference proteome</keyword>
<gene>
    <name evidence="6" type="ORF">BCR34DRAFT_597907</name>
</gene>
<comment type="similarity">
    <text evidence="1">Belongs to the peptidase S8 family.</text>
</comment>
<name>A0A1Y2A0T2_9PLEO</name>
<dbReference type="Pfam" id="PF00082">
    <property type="entry name" value="Peptidase_S8"/>
    <property type="match status" value="1"/>
</dbReference>
<dbReference type="GO" id="GO:0004252">
    <property type="term" value="F:serine-type endopeptidase activity"/>
    <property type="evidence" value="ECO:0007669"/>
    <property type="project" value="InterPro"/>
</dbReference>
<evidence type="ECO:0000256" key="1">
    <source>
        <dbReference type="ARBA" id="ARBA00011073"/>
    </source>
</evidence>
<dbReference type="CDD" id="cd00306">
    <property type="entry name" value="Peptidases_S8_S53"/>
    <property type="match status" value="1"/>
</dbReference>
<accession>A0A1Y2A0T2</accession>
<proteinExistence type="inferred from homology"/>
<feature type="domain" description="Peptidase S8/S53" evidence="5">
    <location>
        <begin position="343"/>
        <end position="582"/>
    </location>
</feature>
<comment type="caution">
    <text evidence="6">The sequence shown here is derived from an EMBL/GenBank/DDBJ whole genome shotgun (WGS) entry which is preliminary data.</text>
</comment>
<sequence length="781" mass="85481">MSLDFSFREFEYIPQGRTIFVYAPRLLHHDSNHHEVRVVGVAHGKESKVGITSDSSSLVISTENLTSGTYELSIRSLRDADDNPIISVPISTKLRIQKISGAIPRDFRVLRVLHLAVGPLDTTRLRPEEEPPEGTYVLDVIKALNPHLRTVQILAFNGSGEERSYREILDGIAQRRLEKFGPLHESLWHRTESGSDDDEYAVAIWPKLDHDYCNYDKFTTTSSPSVTSDVPPHLSSFQRPKENLITAVKGLGANVNHHIDLPYVTTRLTKKQIEIVAQNEDVDSILSHPSVFTPAADPVGYPADFVGAIQPLSLSETLKVSNAIDAHAIGAVGTGVRVGVWELDQPAFEAALKDNVWVQKFREITPATTHAKTPEEDVPHFCYVSAIIKTRPETLGYHGFAPQCDLYLANTRGDVEDAEQALLWAVKKMDCTVVNASIRIDPNFEADVAHIDRLIDWVSTTPPWPLVVSVAGNNDIKDRPQTRTNHTFYNGFIVGAHDADGANMWSGSLWQNPQSNGLIHDRELPDIAACGLGMTVLISRGFLGGTSFASPAVAGTAALLHQINGVLRSSPEAVRAIIYASVGRRVGHTDGRGPGWWDEIQRSTVVGPWPDLKDGAGMLDTLSAVKIAQNQVQPLQTPSNPPKQCGWFTVALGPTQMFSAANPYTFTIGTPDAREPVTMKVAIAWNSRTSGVPGSPPARGTYTSVLKQRYNLAVHTSGTEDGTAYSSSFDNNYEIAQWPAISGANYTVYIEFERDDDPATGDNVTWVGVAWQSFIGGGKSL</sequence>
<dbReference type="InterPro" id="IPR036852">
    <property type="entry name" value="Peptidase_S8/S53_dom_sf"/>
</dbReference>
<dbReference type="AlphaFoldDB" id="A0A1Y2A0T2"/>
<evidence type="ECO:0000256" key="2">
    <source>
        <dbReference type="ARBA" id="ARBA00022670"/>
    </source>
</evidence>
<protein>
    <submittedName>
        <fullName evidence="6">Peptidase S8/S53 domain-containing protein</fullName>
    </submittedName>
</protein>
<evidence type="ECO:0000256" key="3">
    <source>
        <dbReference type="ARBA" id="ARBA00022801"/>
    </source>
</evidence>
<keyword evidence="4" id="KW-0720">Serine protease</keyword>
<organism evidence="6 7">
    <name type="scientific">Clohesyomyces aquaticus</name>
    <dbReference type="NCBI Taxonomy" id="1231657"/>
    <lineage>
        <taxon>Eukaryota</taxon>
        <taxon>Fungi</taxon>
        <taxon>Dikarya</taxon>
        <taxon>Ascomycota</taxon>
        <taxon>Pezizomycotina</taxon>
        <taxon>Dothideomycetes</taxon>
        <taxon>Pleosporomycetidae</taxon>
        <taxon>Pleosporales</taxon>
        <taxon>Lindgomycetaceae</taxon>
        <taxon>Clohesyomyces</taxon>
    </lineage>
</organism>
<dbReference type="OrthoDB" id="3585262at2759"/>
<evidence type="ECO:0000313" key="7">
    <source>
        <dbReference type="Proteomes" id="UP000193144"/>
    </source>
</evidence>
<dbReference type="PANTHER" id="PTHR43806">
    <property type="entry name" value="PEPTIDASE S8"/>
    <property type="match status" value="1"/>
</dbReference>
<keyword evidence="3" id="KW-0378">Hydrolase</keyword>